<dbReference type="AlphaFoldDB" id="A0A4Y9SJI9"/>
<dbReference type="InterPro" id="IPR007712">
    <property type="entry name" value="RelE/ParE_toxin"/>
</dbReference>
<sequence length="99" mass="11405">MKYRVRFSAGGREDLARLMRFIAERDRPSTKRVRAAIASATRLLEQFPFSCRKALPDDPFLREMVVPFGATGFVLLYKIQTGGFVTIIAARHQREDDYH</sequence>
<reference evidence="2 3" key="1">
    <citation type="submission" date="2019-03" db="EMBL/GenBank/DDBJ databases">
        <title>Draft Genome Sequence of Massilia arenosa sp. nov., a Novel Massilia Species Isolated from a Sandy-loam Maize Soil.</title>
        <authorList>
            <person name="Raths R."/>
            <person name="Peta V."/>
            <person name="Bucking H."/>
        </authorList>
    </citation>
    <scope>NUCLEOTIDE SEQUENCE [LARGE SCALE GENOMIC DNA]</scope>
    <source>
        <strain evidence="2 3">MC02</strain>
    </source>
</reference>
<evidence type="ECO:0000313" key="3">
    <source>
        <dbReference type="Proteomes" id="UP000298438"/>
    </source>
</evidence>
<name>A0A4Y9SJI9_9BURK</name>
<dbReference type="OrthoDB" id="121597at2"/>
<dbReference type="RefSeq" id="WP_135206019.1">
    <property type="nucleotide sequence ID" value="NZ_SPVF01000067.1"/>
</dbReference>
<gene>
    <name evidence="2" type="ORF">E4L96_04450</name>
</gene>
<comment type="caution">
    <text evidence="2">The sequence shown here is derived from an EMBL/GenBank/DDBJ whole genome shotgun (WGS) entry which is preliminary data.</text>
</comment>
<accession>A0A4Y9SJI9</accession>
<dbReference type="Proteomes" id="UP000298438">
    <property type="component" value="Unassembled WGS sequence"/>
</dbReference>
<dbReference type="Pfam" id="PF05016">
    <property type="entry name" value="ParE_toxin"/>
    <property type="match status" value="1"/>
</dbReference>
<dbReference type="EMBL" id="SPVF01000067">
    <property type="protein sequence ID" value="TFW26258.1"/>
    <property type="molecule type" value="Genomic_DNA"/>
</dbReference>
<protein>
    <submittedName>
        <fullName evidence="2">Type II toxin-antitoxin system RelE/ParE family toxin</fullName>
    </submittedName>
</protein>
<evidence type="ECO:0000313" key="2">
    <source>
        <dbReference type="EMBL" id="TFW26258.1"/>
    </source>
</evidence>
<organism evidence="2 3">
    <name type="scientific">Zemynaea arenosa</name>
    <dbReference type="NCBI Taxonomy" id="2561931"/>
    <lineage>
        <taxon>Bacteria</taxon>
        <taxon>Pseudomonadati</taxon>
        <taxon>Pseudomonadota</taxon>
        <taxon>Betaproteobacteria</taxon>
        <taxon>Burkholderiales</taxon>
        <taxon>Oxalobacteraceae</taxon>
        <taxon>Telluria group</taxon>
        <taxon>Zemynaea</taxon>
    </lineage>
</organism>
<dbReference type="InterPro" id="IPR035093">
    <property type="entry name" value="RelE/ParE_toxin_dom_sf"/>
</dbReference>
<evidence type="ECO:0000256" key="1">
    <source>
        <dbReference type="ARBA" id="ARBA00022649"/>
    </source>
</evidence>
<proteinExistence type="predicted"/>
<keyword evidence="3" id="KW-1185">Reference proteome</keyword>
<keyword evidence="1" id="KW-1277">Toxin-antitoxin system</keyword>
<dbReference type="Gene3D" id="3.30.2310.20">
    <property type="entry name" value="RelE-like"/>
    <property type="match status" value="1"/>
</dbReference>